<feature type="domain" description="SWIM-type" evidence="2">
    <location>
        <begin position="160"/>
        <end position="231"/>
    </location>
</feature>
<organism evidence="3 4">
    <name type="scientific">Phialophora macrospora</name>
    <dbReference type="NCBI Taxonomy" id="1851006"/>
    <lineage>
        <taxon>Eukaryota</taxon>
        <taxon>Fungi</taxon>
        <taxon>Dikarya</taxon>
        <taxon>Ascomycota</taxon>
        <taxon>Pezizomycotina</taxon>
        <taxon>Eurotiomycetes</taxon>
        <taxon>Chaetothyriomycetidae</taxon>
        <taxon>Chaetothyriales</taxon>
        <taxon>Herpotrichiellaceae</taxon>
        <taxon>Phialophora</taxon>
    </lineage>
</organism>
<proteinExistence type="predicted"/>
<keyword evidence="1" id="KW-0862">Zinc</keyword>
<dbReference type="HOGENOM" id="CLU_045150_0_0_1"/>
<dbReference type="STRING" id="5601.A0A0D2E0P7"/>
<accession>A0A0D2E0P7</accession>
<gene>
    <name evidence="3" type="ORF">PV04_03906</name>
</gene>
<sequence length="263" mass="28875">MGSSMLTVIFDSLSRLVPLKPPAQDDLDLGLYRPLGAPRTHQGPLHNLSTSETNQARAIFLTLHMLFPHELLPALDLLDRRLVTKLIFEPFVPKPDNCAEAADREEQPAKVAETEDPAFSSAASHEIFYVQSASASASEKSTMSRYRSRYPKASMPSAYYEVQLDSWNCTCPAFSVSAFQCLDLGSSADAREQEDLGATTARGWEFGGTDTLKLGRVPSCKHILAAVLVKTAPRLFKDCFKDRVVTKEEIVAWGSGWGEFGGS</sequence>
<dbReference type="PROSITE" id="PS50966">
    <property type="entry name" value="ZF_SWIM"/>
    <property type="match status" value="1"/>
</dbReference>
<keyword evidence="1" id="KW-0479">Metal-binding</keyword>
<dbReference type="Pfam" id="PF04434">
    <property type="entry name" value="SWIM"/>
    <property type="match status" value="1"/>
</dbReference>
<dbReference type="AlphaFoldDB" id="A0A0D2E0P7"/>
<protein>
    <recommendedName>
        <fullName evidence="2">SWIM-type domain-containing protein</fullName>
    </recommendedName>
</protein>
<evidence type="ECO:0000313" key="3">
    <source>
        <dbReference type="EMBL" id="KIW67927.1"/>
    </source>
</evidence>
<reference evidence="3 4" key="1">
    <citation type="submission" date="2015-01" db="EMBL/GenBank/DDBJ databases">
        <title>The Genome Sequence of Capronia semiimmersa CBS27337.</title>
        <authorList>
            <consortium name="The Broad Institute Genomics Platform"/>
            <person name="Cuomo C."/>
            <person name="de Hoog S."/>
            <person name="Gorbushina A."/>
            <person name="Stielow B."/>
            <person name="Teixiera M."/>
            <person name="Abouelleil A."/>
            <person name="Chapman S.B."/>
            <person name="Priest M."/>
            <person name="Young S.K."/>
            <person name="Wortman J."/>
            <person name="Nusbaum C."/>
            <person name="Birren B."/>
        </authorList>
    </citation>
    <scope>NUCLEOTIDE SEQUENCE [LARGE SCALE GENOMIC DNA]</scope>
    <source>
        <strain evidence="3 4">CBS 27337</strain>
    </source>
</reference>
<keyword evidence="1" id="KW-0863">Zinc-finger</keyword>
<name>A0A0D2E0P7_9EURO</name>
<keyword evidence="4" id="KW-1185">Reference proteome</keyword>
<evidence type="ECO:0000259" key="2">
    <source>
        <dbReference type="PROSITE" id="PS50966"/>
    </source>
</evidence>
<dbReference type="EMBL" id="KN846958">
    <property type="protein sequence ID" value="KIW67927.1"/>
    <property type="molecule type" value="Genomic_DNA"/>
</dbReference>
<dbReference type="GO" id="GO:0008270">
    <property type="term" value="F:zinc ion binding"/>
    <property type="evidence" value="ECO:0007669"/>
    <property type="project" value="UniProtKB-KW"/>
</dbReference>
<evidence type="ECO:0000313" key="4">
    <source>
        <dbReference type="Proteomes" id="UP000054266"/>
    </source>
</evidence>
<dbReference type="InterPro" id="IPR007527">
    <property type="entry name" value="Znf_SWIM"/>
</dbReference>
<evidence type="ECO:0000256" key="1">
    <source>
        <dbReference type="PROSITE-ProRule" id="PRU00325"/>
    </source>
</evidence>
<dbReference type="Proteomes" id="UP000054266">
    <property type="component" value="Unassembled WGS sequence"/>
</dbReference>